<dbReference type="GO" id="GO:0016301">
    <property type="term" value="F:kinase activity"/>
    <property type="evidence" value="ECO:0007669"/>
    <property type="project" value="UniProtKB-KW"/>
</dbReference>
<keyword evidence="2" id="KW-0808">Transferase</keyword>
<proteinExistence type="inferred from homology"/>
<comment type="similarity">
    <text evidence="1">Belongs to the carbohydrate kinase PfkB family.</text>
</comment>
<evidence type="ECO:0000256" key="2">
    <source>
        <dbReference type="ARBA" id="ARBA00022679"/>
    </source>
</evidence>
<dbReference type="SUPFAM" id="SSF53613">
    <property type="entry name" value="Ribokinase-like"/>
    <property type="match status" value="1"/>
</dbReference>
<protein>
    <recommendedName>
        <fullName evidence="4">Carbohydrate kinase PfkB domain-containing protein</fullName>
    </recommendedName>
</protein>
<dbReference type="Proteomes" id="UP000177354">
    <property type="component" value="Unassembled WGS sequence"/>
</dbReference>
<evidence type="ECO:0000313" key="6">
    <source>
        <dbReference type="Proteomes" id="UP000177354"/>
    </source>
</evidence>
<keyword evidence="3" id="KW-0418">Kinase</keyword>
<dbReference type="Gene3D" id="3.40.1190.20">
    <property type="match status" value="1"/>
</dbReference>
<dbReference type="CDD" id="cd01942">
    <property type="entry name" value="ribokinase_group_A"/>
    <property type="match status" value="1"/>
</dbReference>
<dbReference type="AlphaFoldDB" id="A0A1F5Z0P7"/>
<dbReference type="InterPro" id="IPR029056">
    <property type="entry name" value="Ribokinase-like"/>
</dbReference>
<dbReference type="PANTHER" id="PTHR43085:SF46">
    <property type="entry name" value="ADENOSINE KINASE"/>
    <property type="match status" value="1"/>
</dbReference>
<feature type="domain" description="Carbohydrate kinase PfkB" evidence="4">
    <location>
        <begin position="27"/>
        <end position="290"/>
    </location>
</feature>
<accession>A0A1F5Z0P7</accession>
<dbReference type="Pfam" id="PF00294">
    <property type="entry name" value="PfkB"/>
    <property type="match status" value="1"/>
</dbReference>
<comment type="caution">
    <text evidence="5">The sequence shown here is derived from an EMBL/GenBank/DDBJ whole genome shotgun (WGS) entry which is preliminary data.</text>
</comment>
<dbReference type="PROSITE" id="PS00584">
    <property type="entry name" value="PFKB_KINASES_2"/>
    <property type="match status" value="1"/>
</dbReference>
<name>A0A1F5Z0P7_9BACT</name>
<reference evidence="5 6" key="1">
    <citation type="journal article" date="2016" name="Nat. Commun.">
        <title>Thousands of microbial genomes shed light on interconnected biogeochemical processes in an aquifer system.</title>
        <authorList>
            <person name="Anantharaman K."/>
            <person name="Brown C.T."/>
            <person name="Hug L.A."/>
            <person name="Sharon I."/>
            <person name="Castelle C.J."/>
            <person name="Probst A.J."/>
            <person name="Thomas B.C."/>
            <person name="Singh A."/>
            <person name="Wilkins M.J."/>
            <person name="Karaoz U."/>
            <person name="Brodie E.L."/>
            <person name="Williams K.H."/>
            <person name="Hubbard S.S."/>
            <person name="Banfield J.F."/>
        </authorList>
    </citation>
    <scope>NUCLEOTIDE SEQUENCE [LARGE SCALE GENOMIC DNA]</scope>
</reference>
<dbReference type="InterPro" id="IPR002173">
    <property type="entry name" value="Carboh/pur_kinase_PfkB_CS"/>
</dbReference>
<evidence type="ECO:0000256" key="3">
    <source>
        <dbReference type="ARBA" id="ARBA00022777"/>
    </source>
</evidence>
<evidence type="ECO:0000313" key="5">
    <source>
        <dbReference type="EMBL" id="OGG06050.1"/>
    </source>
</evidence>
<evidence type="ECO:0000256" key="1">
    <source>
        <dbReference type="ARBA" id="ARBA00010688"/>
    </source>
</evidence>
<dbReference type="InterPro" id="IPR050306">
    <property type="entry name" value="PfkB_Carbo_kinase"/>
</dbReference>
<sequence>MVLVTGSLAYDQIMDFPGKFSDHIMPDKIHMLNVSFLVNNFRKGFGGTAGNIAYTLSLLDIKSAILGMAGDDFEPYRKFLERFEVNTSNIKIINKFQTSAAFGITDQSDNQIWGFYTGADSLSDQLSTDLVHGKIDFAIIAPHNPKAMLKFSLEHKNKGIPYLFDPGMQLPWFTGPDLLKAFTAAEIIIGNDYEIDVMEKKTGIFNLHKHFKDKIIITTLAEKGSTVSRNGKLFQIKSSKVKHASDPAGAGDAYRAGFVAGYLRGFPVKTCAQMGSVTSAYTVEKYGTTTHYFTVPEFTRRYRDNYGEELALT</sequence>
<evidence type="ECO:0000259" key="4">
    <source>
        <dbReference type="Pfam" id="PF00294"/>
    </source>
</evidence>
<gene>
    <name evidence="5" type="ORF">A2777_00855</name>
</gene>
<dbReference type="PANTHER" id="PTHR43085">
    <property type="entry name" value="HEXOKINASE FAMILY MEMBER"/>
    <property type="match status" value="1"/>
</dbReference>
<dbReference type="InterPro" id="IPR011611">
    <property type="entry name" value="PfkB_dom"/>
</dbReference>
<dbReference type="EMBL" id="MFJF01000019">
    <property type="protein sequence ID" value="OGG06050.1"/>
    <property type="molecule type" value="Genomic_DNA"/>
</dbReference>
<organism evidence="5 6">
    <name type="scientific">Candidatus Gottesmanbacteria bacterium RIFCSPHIGHO2_01_FULL_40_15</name>
    <dbReference type="NCBI Taxonomy" id="1798376"/>
    <lineage>
        <taxon>Bacteria</taxon>
        <taxon>Candidatus Gottesmaniibacteriota</taxon>
    </lineage>
</organism>